<dbReference type="FunFam" id="3.30.70.270:FF:000020">
    <property type="entry name" value="Transposon Tf2-6 polyprotein-like Protein"/>
    <property type="match status" value="1"/>
</dbReference>
<dbReference type="InterPro" id="IPR051320">
    <property type="entry name" value="Viral_Replic_Matur_Polypro"/>
</dbReference>
<protein>
    <recommendedName>
        <fullName evidence="2">Reverse transcriptase/retrotransposon-derived protein RNase H-like domain-containing protein</fullName>
    </recommendedName>
</protein>
<accession>A0A6A3H8X9</accession>
<feature type="domain" description="Reverse transcriptase/retrotransposon-derived protein RNase H-like" evidence="2">
    <location>
        <begin position="223"/>
        <end position="322"/>
    </location>
</feature>
<dbReference type="SUPFAM" id="SSF56672">
    <property type="entry name" value="DNA/RNA polymerases"/>
    <property type="match status" value="1"/>
</dbReference>
<dbReference type="CDD" id="cd09274">
    <property type="entry name" value="RNase_HI_RT_Ty3"/>
    <property type="match status" value="1"/>
</dbReference>
<evidence type="ECO:0000259" key="2">
    <source>
        <dbReference type="Pfam" id="PF17919"/>
    </source>
</evidence>
<reference evidence="3 4" key="1">
    <citation type="submission" date="2018-09" db="EMBL/GenBank/DDBJ databases">
        <title>Genomic investigation of the strawberry pathogen Phytophthora fragariae indicates pathogenicity is determined by transcriptional variation in three key races.</title>
        <authorList>
            <person name="Adams T.M."/>
            <person name="Armitage A.D."/>
            <person name="Sobczyk M.K."/>
            <person name="Bates H.J."/>
            <person name="Dunwell J.M."/>
            <person name="Nellist C.F."/>
            <person name="Harrison R.J."/>
        </authorList>
    </citation>
    <scope>NUCLEOTIDE SEQUENCE [LARGE SCALE GENOMIC DNA]</scope>
    <source>
        <strain evidence="3 4">SCRP245</strain>
    </source>
</reference>
<sequence length="324" mass="34993">MQGVVAVSAHVEIGAGVAARANKSGRVGTPTTQGVVAGSARATEDARAGARANTSGRAGVPTFKDNKGDKVTSTPKAEASSRDADSAVGDKVPQVVDVFTGEPKVGEVLTPLPTVAELLELEELLYVEFMDSLKAGELAKVVLLRPEGSSLELNSSSVMDPEDGVRADPEKVCVIAQWSVPISQKDLRKWLALANYLHKYNANYAEMARPLTNLLKKDAVWSWTSEAQQAFEAIKSSLQSAPILALPDEERPFSVVCDASDFAIGCALLQVDAEGRERVVSFQSRQLKAAEKNYPVHDKELLAMKYALVKFRVHLLDQKPFVIY</sequence>
<comment type="caution">
    <text evidence="3">The sequence shown here is derived from an EMBL/GenBank/DDBJ whole genome shotgun (WGS) entry which is preliminary data.</text>
</comment>
<dbReference type="Pfam" id="PF17919">
    <property type="entry name" value="RT_RNaseH_2"/>
    <property type="match status" value="1"/>
</dbReference>
<feature type="region of interest" description="Disordered" evidence="1">
    <location>
        <begin position="17"/>
        <end position="88"/>
    </location>
</feature>
<dbReference type="InterPro" id="IPR041577">
    <property type="entry name" value="RT_RNaseH_2"/>
</dbReference>
<dbReference type="EMBL" id="QXFW01004340">
    <property type="protein sequence ID" value="KAE8966129.1"/>
    <property type="molecule type" value="Genomic_DNA"/>
</dbReference>
<dbReference type="InterPro" id="IPR043128">
    <property type="entry name" value="Rev_trsase/Diguanyl_cyclase"/>
</dbReference>
<dbReference type="Proteomes" id="UP000460718">
    <property type="component" value="Unassembled WGS sequence"/>
</dbReference>
<dbReference type="PANTHER" id="PTHR33064">
    <property type="entry name" value="POL PROTEIN"/>
    <property type="match status" value="1"/>
</dbReference>
<organism evidence="3 4">
    <name type="scientific">Phytophthora fragariae</name>
    <dbReference type="NCBI Taxonomy" id="53985"/>
    <lineage>
        <taxon>Eukaryota</taxon>
        <taxon>Sar</taxon>
        <taxon>Stramenopiles</taxon>
        <taxon>Oomycota</taxon>
        <taxon>Peronosporomycetes</taxon>
        <taxon>Peronosporales</taxon>
        <taxon>Peronosporaceae</taxon>
        <taxon>Phytophthora</taxon>
    </lineage>
</organism>
<dbReference type="Gene3D" id="3.30.70.270">
    <property type="match status" value="1"/>
</dbReference>
<dbReference type="PANTHER" id="PTHR33064:SF37">
    <property type="entry name" value="RIBONUCLEASE H"/>
    <property type="match status" value="1"/>
</dbReference>
<dbReference type="FunFam" id="3.10.20.370:FF:000001">
    <property type="entry name" value="Retrovirus-related Pol polyprotein from transposon 17.6-like protein"/>
    <property type="match status" value="1"/>
</dbReference>
<evidence type="ECO:0000256" key="1">
    <source>
        <dbReference type="SAM" id="MobiDB-lite"/>
    </source>
</evidence>
<name>A0A6A3H8X9_9STRA</name>
<proteinExistence type="predicted"/>
<gene>
    <name evidence="3" type="ORF">PF011_g28052</name>
</gene>
<dbReference type="AlphaFoldDB" id="A0A6A3H8X9"/>
<evidence type="ECO:0000313" key="3">
    <source>
        <dbReference type="EMBL" id="KAE8966129.1"/>
    </source>
</evidence>
<evidence type="ECO:0000313" key="4">
    <source>
        <dbReference type="Proteomes" id="UP000460718"/>
    </source>
</evidence>
<dbReference type="InterPro" id="IPR043502">
    <property type="entry name" value="DNA/RNA_pol_sf"/>
</dbReference>